<dbReference type="InterPro" id="IPR050951">
    <property type="entry name" value="Retrovirus_Pol_polyprotein"/>
</dbReference>
<dbReference type="GO" id="GO:0015074">
    <property type="term" value="P:DNA integration"/>
    <property type="evidence" value="ECO:0007669"/>
    <property type="project" value="InterPro"/>
</dbReference>
<dbReference type="Proteomes" id="UP000036403">
    <property type="component" value="Unassembled WGS sequence"/>
</dbReference>
<protein>
    <submittedName>
        <fullName evidence="2">Enzymatic polyprotein endonuclease reverse</fullName>
    </submittedName>
</protein>
<keyword evidence="2" id="KW-0378">Hydrolase</keyword>
<dbReference type="PANTHER" id="PTHR37984">
    <property type="entry name" value="PROTEIN CBG26694"/>
    <property type="match status" value="1"/>
</dbReference>
<accession>A0A0J7KJ89</accession>
<proteinExistence type="predicted"/>
<dbReference type="GO" id="GO:0004519">
    <property type="term" value="F:endonuclease activity"/>
    <property type="evidence" value="ECO:0007669"/>
    <property type="project" value="UniProtKB-KW"/>
</dbReference>
<reference evidence="2 3" key="1">
    <citation type="submission" date="2015-04" db="EMBL/GenBank/DDBJ databases">
        <title>Lasius niger genome sequencing.</title>
        <authorList>
            <person name="Konorov E.A."/>
            <person name="Nikitin M.A."/>
            <person name="Kirill M.V."/>
            <person name="Chang P."/>
        </authorList>
    </citation>
    <scope>NUCLEOTIDE SEQUENCE [LARGE SCALE GENOMIC DNA]</scope>
    <source>
        <tissue evidence="2">Whole</tissue>
    </source>
</reference>
<dbReference type="AlphaFoldDB" id="A0A0J7KJ89"/>
<evidence type="ECO:0000313" key="3">
    <source>
        <dbReference type="Proteomes" id="UP000036403"/>
    </source>
</evidence>
<name>A0A0J7KJ89_LASNI</name>
<comment type="caution">
    <text evidence="2">The sequence shown here is derived from an EMBL/GenBank/DDBJ whole genome shotgun (WGS) entry which is preliminary data.</text>
</comment>
<keyword evidence="2" id="KW-0255">Endonuclease</keyword>
<keyword evidence="2" id="KW-0540">Nuclease</keyword>
<dbReference type="GO" id="GO:0003676">
    <property type="term" value="F:nucleic acid binding"/>
    <property type="evidence" value="ECO:0007669"/>
    <property type="project" value="InterPro"/>
</dbReference>
<sequence length="190" mass="22521">MSEIFKNTCKLLKIEKIKTTAYHLESNGALERSHRTLAEYLRHYINADQTDWDEWTPYAMFTYNTTPHTSTGYTPFELVYGNQASLPTALTKPPRATYSYDDYAQELRERIRATNQIVRDRVKEEKQKSKEYYDKTAKETLTKRHDANHHYEIDEFNDHPGIHFEKIGQLHYSQKAWKLVIKLDLTKTNQ</sequence>
<dbReference type="PROSITE" id="PS50994">
    <property type="entry name" value="INTEGRASE"/>
    <property type="match status" value="1"/>
</dbReference>
<dbReference type="SUPFAM" id="SSF53098">
    <property type="entry name" value="Ribonuclease H-like"/>
    <property type="match status" value="1"/>
</dbReference>
<organism evidence="2 3">
    <name type="scientific">Lasius niger</name>
    <name type="common">Black garden ant</name>
    <dbReference type="NCBI Taxonomy" id="67767"/>
    <lineage>
        <taxon>Eukaryota</taxon>
        <taxon>Metazoa</taxon>
        <taxon>Ecdysozoa</taxon>
        <taxon>Arthropoda</taxon>
        <taxon>Hexapoda</taxon>
        <taxon>Insecta</taxon>
        <taxon>Pterygota</taxon>
        <taxon>Neoptera</taxon>
        <taxon>Endopterygota</taxon>
        <taxon>Hymenoptera</taxon>
        <taxon>Apocrita</taxon>
        <taxon>Aculeata</taxon>
        <taxon>Formicoidea</taxon>
        <taxon>Formicidae</taxon>
        <taxon>Formicinae</taxon>
        <taxon>Lasius</taxon>
        <taxon>Lasius</taxon>
    </lineage>
</organism>
<keyword evidence="3" id="KW-1185">Reference proteome</keyword>
<dbReference type="OrthoDB" id="441971at2759"/>
<dbReference type="Gene3D" id="3.30.420.10">
    <property type="entry name" value="Ribonuclease H-like superfamily/Ribonuclease H"/>
    <property type="match status" value="1"/>
</dbReference>
<gene>
    <name evidence="2" type="ORF">RF55_9978</name>
</gene>
<dbReference type="InterPro" id="IPR036397">
    <property type="entry name" value="RNaseH_sf"/>
</dbReference>
<dbReference type="InterPro" id="IPR012337">
    <property type="entry name" value="RNaseH-like_sf"/>
</dbReference>
<dbReference type="STRING" id="67767.A0A0J7KJ89"/>
<feature type="non-terminal residue" evidence="2">
    <location>
        <position position="190"/>
    </location>
</feature>
<evidence type="ECO:0000259" key="1">
    <source>
        <dbReference type="PROSITE" id="PS50994"/>
    </source>
</evidence>
<dbReference type="PANTHER" id="PTHR37984:SF15">
    <property type="entry name" value="INTEGRASE CATALYTIC DOMAIN-CONTAINING PROTEIN"/>
    <property type="match status" value="1"/>
</dbReference>
<feature type="domain" description="Integrase catalytic" evidence="1">
    <location>
        <begin position="1"/>
        <end position="83"/>
    </location>
</feature>
<dbReference type="EMBL" id="LBMM01006843">
    <property type="protein sequence ID" value="KMQ90281.1"/>
    <property type="molecule type" value="Genomic_DNA"/>
</dbReference>
<evidence type="ECO:0000313" key="2">
    <source>
        <dbReference type="EMBL" id="KMQ90281.1"/>
    </source>
</evidence>
<dbReference type="InterPro" id="IPR001584">
    <property type="entry name" value="Integrase_cat-core"/>
</dbReference>
<dbReference type="PaxDb" id="67767-A0A0J7KJ89"/>